<dbReference type="Pfam" id="PF00550">
    <property type="entry name" value="PP-binding"/>
    <property type="match status" value="1"/>
</dbReference>
<feature type="domain" description="Carrier" evidence="2">
    <location>
        <begin position="531"/>
        <end position="605"/>
    </location>
</feature>
<sequence length="971" mass="102048">MRRYVHEVFEGQAAATPDAVAVRTGGHRLTYRRLDEAANRVAHRLREAGVGPESVVGVLLRRGPDTLPVLLGIWKAGGSHLPLDTALPAERLRYMLETAGARLTVTDGGGAGLLGAGHRGEILDLDRERERIAAGPATPPDRAADRDPDDPARTHRLAYTLFTSGSTGRPKGVQIGHYALLNVLFSMRRWHRSQPEHRWLATTSLAFDVSTAELYLPLVTGGRVVLADDEEAHDPAAQLRLVAAEGVTHVQATPAGWKLLLAAGMDRLPVTAVTTGEECPPDLARELVDRVGRLSNLYGPTETTVWCTGADLTPDDTTVPIGRPLPNYRAYVLDAAHQPVPVGVVGELYVAGAGMARGYAGRPALTAERFLPEPYGGPPGSRMYRTGDLARFRTDGQLECLGRVDAQVKIRGFRIELGEIEEVLRAGADVRDAAVVARDDEQGEKWLIAYVVGTGGTGGADGADGGNGAVGAGPDPAALRDRLSATLPAYMVPAAFVPLPALPLNAAGKVDRSALPAPGRSALASDRPYVAPRTATEQLLADICVQVLGVSGVGVTDRLQDMGADSMRIVHVMAAARRAGLDLTLRMLLDSDTVEDLAEALDGALPGGAAPNGGTDGTTAEDGAMTGTASATGVVRTGPAEDLTRTMAAHRVPGAAVALLREGRLVGVQAHGVRSADGGLPVTLHTRFQAGSVSKQVTAFAALRLVARGDLDLDADLDRYLAGRRAPRTPAGAPVTLRHLLSNTAGFSSAAATWWRPGEPMPDLDAVLDDVTAEDEPGVRFRKAGSQWALAERLLMDVTGRDFPDLVDELVFAPLAMADSSFTPPPDGTGARDDWAWGHDQHGRPLLDGFRVRPVRAGSGLWSTAADVAQLAVEIRQAHLGCSDLLPAALATQMLTETFPGSFYGLGTVVDGSLGEPEFGHGGQTAGFRALVSVRLRSGSGCVVLTNGDGGKHVHKAVAASLGRELVVADD</sequence>
<organism evidence="3 4">
    <name type="scientific">Streptomyces similanensis</name>
    <dbReference type="NCBI Taxonomy" id="1274988"/>
    <lineage>
        <taxon>Bacteria</taxon>
        <taxon>Bacillati</taxon>
        <taxon>Actinomycetota</taxon>
        <taxon>Actinomycetes</taxon>
        <taxon>Kitasatosporales</taxon>
        <taxon>Streptomycetaceae</taxon>
        <taxon>Streptomyces</taxon>
    </lineage>
</organism>
<dbReference type="Pfam" id="PF00501">
    <property type="entry name" value="AMP-binding"/>
    <property type="match status" value="1"/>
</dbReference>
<dbReference type="Pfam" id="PF13193">
    <property type="entry name" value="AMP-binding_C"/>
    <property type="match status" value="1"/>
</dbReference>
<protein>
    <recommendedName>
        <fullName evidence="2">Carrier domain-containing protein</fullName>
    </recommendedName>
</protein>
<dbReference type="Pfam" id="PF00144">
    <property type="entry name" value="Beta-lactamase"/>
    <property type="match status" value="1"/>
</dbReference>
<dbReference type="InterPro" id="IPR025110">
    <property type="entry name" value="AMP-bd_C"/>
</dbReference>
<evidence type="ECO:0000259" key="2">
    <source>
        <dbReference type="PROSITE" id="PS50075"/>
    </source>
</evidence>
<dbReference type="InterPro" id="IPR000873">
    <property type="entry name" value="AMP-dep_synth/lig_dom"/>
</dbReference>
<dbReference type="InterPro" id="IPR045851">
    <property type="entry name" value="AMP-bd_C_sf"/>
</dbReference>
<gene>
    <name evidence="3" type="ORF">GCM10023336_30030</name>
</gene>
<accession>A0ABP9KHL2</accession>
<dbReference type="PANTHER" id="PTHR45527">
    <property type="entry name" value="NONRIBOSOMAL PEPTIDE SYNTHETASE"/>
    <property type="match status" value="1"/>
</dbReference>
<dbReference type="SUPFAM" id="SSF47336">
    <property type="entry name" value="ACP-like"/>
    <property type="match status" value="1"/>
</dbReference>
<evidence type="ECO:0000313" key="3">
    <source>
        <dbReference type="EMBL" id="GAA5056806.1"/>
    </source>
</evidence>
<dbReference type="InterPro" id="IPR012338">
    <property type="entry name" value="Beta-lactam/transpept-like"/>
</dbReference>
<dbReference type="EMBL" id="BAABKC010000044">
    <property type="protein sequence ID" value="GAA5056806.1"/>
    <property type="molecule type" value="Genomic_DNA"/>
</dbReference>
<dbReference type="Gene3D" id="3.30.300.30">
    <property type="match status" value="1"/>
</dbReference>
<dbReference type="NCBIfam" id="TIGR01733">
    <property type="entry name" value="AA-adenyl-dom"/>
    <property type="match status" value="1"/>
</dbReference>
<dbReference type="PANTHER" id="PTHR45527:SF1">
    <property type="entry name" value="FATTY ACID SYNTHASE"/>
    <property type="match status" value="1"/>
</dbReference>
<dbReference type="SUPFAM" id="SSF56601">
    <property type="entry name" value="beta-lactamase/transpeptidase-like"/>
    <property type="match status" value="1"/>
</dbReference>
<dbReference type="CDD" id="cd05930">
    <property type="entry name" value="A_NRPS"/>
    <property type="match status" value="1"/>
</dbReference>
<dbReference type="Gene3D" id="3.40.50.980">
    <property type="match status" value="2"/>
</dbReference>
<dbReference type="InterPro" id="IPR009081">
    <property type="entry name" value="PP-bd_ACP"/>
</dbReference>
<keyword evidence="4" id="KW-1185">Reference proteome</keyword>
<comment type="caution">
    <text evidence="3">The sequence shown here is derived from an EMBL/GenBank/DDBJ whole genome shotgun (WGS) entry which is preliminary data.</text>
</comment>
<dbReference type="Gene3D" id="2.30.38.10">
    <property type="entry name" value="Luciferase, Domain 3"/>
    <property type="match status" value="1"/>
</dbReference>
<dbReference type="Gene3D" id="1.10.1200.10">
    <property type="entry name" value="ACP-like"/>
    <property type="match status" value="1"/>
</dbReference>
<proteinExistence type="predicted"/>
<feature type="region of interest" description="Disordered" evidence="1">
    <location>
        <begin position="604"/>
        <end position="633"/>
    </location>
</feature>
<dbReference type="RefSeq" id="WP_345668760.1">
    <property type="nucleotide sequence ID" value="NZ_BAABKC010000044.1"/>
</dbReference>
<evidence type="ECO:0000256" key="1">
    <source>
        <dbReference type="SAM" id="MobiDB-lite"/>
    </source>
</evidence>
<dbReference type="Gene3D" id="3.40.710.10">
    <property type="entry name" value="DD-peptidase/beta-lactamase superfamily"/>
    <property type="match status" value="1"/>
</dbReference>
<dbReference type="InterPro" id="IPR010071">
    <property type="entry name" value="AA_adenyl_dom"/>
</dbReference>
<dbReference type="SUPFAM" id="SSF56801">
    <property type="entry name" value="Acetyl-CoA synthetase-like"/>
    <property type="match status" value="1"/>
</dbReference>
<reference evidence="4" key="1">
    <citation type="journal article" date="2019" name="Int. J. Syst. Evol. Microbiol.">
        <title>The Global Catalogue of Microorganisms (GCM) 10K type strain sequencing project: providing services to taxonomists for standard genome sequencing and annotation.</title>
        <authorList>
            <consortium name="The Broad Institute Genomics Platform"/>
            <consortium name="The Broad Institute Genome Sequencing Center for Infectious Disease"/>
            <person name="Wu L."/>
            <person name="Ma J."/>
        </authorList>
    </citation>
    <scope>NUCLEOTIDE SEQUENCE [LARGE SCALE GENOMIC DNA]</scope>
    <source>
        <strain evidence="4">JCM 18410</strain>
    </source>
</reference>
<name>A0ABP9KHL2_9ACTN</name>
<feature type="compositionally biased region" description="Low complexity" evidence="1">
    <location>
        <begin position="617"/>
        <end position="629"/>
    </location>
</feature>
<dbReference type="PROSITE" id="PS50075">
    <property type="entry name" value="CARRIER"/>
    <property type="match status" value="1"/>
</dbReference>
<dbReference type="InterPro" id="IPR001466">
    <property type="entry name" value="Beta-lactam-related"/>
</dbReference>
<dbReference type="Proteomes" id="UP001500124">
    <property type="component" value="Unassembled WGS sequence"/>
</dbReference>
<dbReference type="InterPro" id="IPR036736">
    <property type="entry name" value="ACP-like_sf"/>
</dbReference>
<evidence type="ECO:0000313" key="4">
    <source>
        <dbReference type="Proteomes" id="UP001500124"/>
    </source>
</evidence>